<dbReference type="RefSeq" id="WP_213001979.1">
    <property type="nucleotide sequence ID" value="NZ_BAAATW010000014.1"/>
</dbReference>
<evidence type="ECO:0000256" key="1">
    <source>
        <dbReference type="SAM" id="MobiDB-lite"/>
    </source>
</evidence>
<accession>A0A919SYJ2</accession>
<dbReference type="AlphaFoldDB" id="A0A919SYJ2"/>
<protein>
    <recommendedName>
        <fullName evidence="5">Lipoprotein</fullName>
    </recommendedName>
</protein>
<dbReference type="PROSITE" id="PS51257">
    <property type="entry name" value="PROKAR_LIPOPROTEIN"/>
    <property type="match status" value="1"/>
</dbReference>
<evidence type="ECO:0008006" key="5">
    <source>
        <dbReference type="Google" id="ProtNLM"/>
    </source>
</evidence>
<comment type="caution">
    <text evidence="3">The sequence shown here is derived from an EMBL/GenBank/DDBJ whole genome shotgun (WGS) entry which is preliminary data.</text>
</comment>
<dbReference type="InterPro" id="IPR046172">
    <property type="entry name" value="DUF6174"/>
</dbReference>
<feature type="chain" id="PRO_5037552985" description="Lipoprotein" evidence="2">
    <location>
        <begin position="27"/>
        <end position="154"/>
    </location>
</feature>
<evidence type="ECO:0000256" key="2">
    <source>
        <dbReference type="SAM" id="SignalP"/>
    </source>
</evidence>
<gene>
    <name evidence="3" type="ORF">Aco04nite_75560</name>
</gene>
<evidence type="ECO:0000313" key="4">
    <source>
        <dbReference type="Proteomes" id="UP000680865"/>
    </source>
</evidence>
<dbReference type="EMBL" id="BOQP01000046">
    <property type="protein sequence ID" value="GIM81237.1"/>
    <property type="molecule type" value="Genomic_DNA"/>
</dbReference>
<dbReference type="Pfam" id="PF19671">
    <property type="entry name" value="DUF6174"/>
    <property type="match status" value="1"/>
</dbReference>
<reference evidence="3" key="1">
    <citation type="submission" date="2021-03" db="EMBL/GenBank/DDBJ databases">
        <title>Whole genome shotgun sequence of Actinoplanes consettensis NBRC 14913.</title>
        <authorList>
            <person name="Komaki H."/>
            <person name="Tamura T."/>
        </authorList>
    </citation>
    <scope>NUCLEOTIDE SEQUENCE</scope>
    <source>
        <strain evidence="3">NBRC 14913</strain>
    </source>
</reference>
<keyword evidence="4" id="KW-1185">Reference proteome</keyword>
<sequence>MADVRTVPVLCGVVLLALAAGCTSSADEGKPDARPAVTAGSPPPWTEPANYTYTVERKCDGKESLGVYRVTVAGGEVSKIDRTDGRTATGEEEIELPTLGGLVELAQTAADDGGKMTTSSDPADGHPVVIAFDVSDAGDNEDNTCFVISEYSLG</sequence>
<feature type="signal peptide" evidence="2">
    <location>
        <begin position="1"/>
        <end position="26"/>
    </location>
</feature>
<organism evidence="3 4">
    <name type="scientific">Winogradskya consettensis</name>
    <dbReference type="NCBI Taxonomy" id="113560"/>
    <lineage>
        <taxon>Bacteria</taxon>
        <taxon>Bacillati</taxon>
        <taxon>Actinomycetota</taxon>
        <taxon>Actinomycetes</taxon>
        <taxon>Micromonosporales</taxon>
        <taxon>Micromonosporaceae</taxon>
        <taxon>Winogradskya</taxon>
    </lineage>
</organism>
<proteinExistence type="predicted"/>
<dbReference type="Proteomes" id="UP000680865">
    <property type="component" value="Unassembled WGS sequence"/>
</dbReference>
<feature type="region of interest" description="Disordered" evidence="1">
    <location>
        <begin position="24"/>
        <end position="49"/>
    </location>
</feature>
<keyword evidence="2" id="KW-0732">Signal</keyword>
<evidence type="ECO:0000313" key="3">
    <source>
        <dbReference type="EMBL" id="GIM81237.1"/>
    </source>
</evidence>
<name>A0A919SYJ2_9ACTN</name>